<dbReference type="RefSeq" id="WP_305732180.1">
    <property type="nucleotide sequence ID" value="NZ_OW150024.1"/>
</dbReference>
<dbReference type="PANTHER" id="PTHR43415">
    <property type="entry name" value="SPERMIDINE N(1)-ACETYLTRANSFERASE"/>
    <property type="match status" value="1"/>
</dbReference>
<keyword evidence="3" id="KW-1185">Reference proteome</keyword>
<evidence type="ECO:0000259" key="1">
    <source>
        <dbReference type="PROSITE" id="PS51186"/>
    </source>
</evidence>
<organism evidence="2 3">
    <name type="scientific">Trichlorobacter ammonificans</name>
    <dbReference type="NCBI Taxonomy" id="2916410"/>
    <lineage>
        <taxon>Bacteria</taxon>
        <taxon>Pseudomonadati</taxon>
        <taxon>Thermodesulfobacteriota</taxon>
        <taxon>Desulfuromonadia</taxon>
        <taxon>Geobacterales</taxon>
        <taxon>Geobacteraceae</taxon>
        <taxon>Trichlorobacter</taxon>
    </lineage>
</organism>
<dbReference type="InterPro" id="IPR016181">
    <property type="entry name" value="Acyl_CoA_acyltransferase"/>
</dbReference>
<dbReference type="PANTHER" id="PTHR43415:SF3">
    <property type="entry name" value="GNAT-FAMILY ACETYLTRANSFERASE"/>
    <property type="match status" value="1"/>
</dbReference>
<gene>
    <name evidence="2" type="ORF">GEAMG1_1521</name>
</gene>
<accession>A0ABM9D807</accession>
<reference evidence="2 3" key="1">
    <citation type="submission" date="2022-03" db="EMBL/GenBank/DDBJ databases">
        <authorList>
            <person name="Koch H."/>
        </authorList>
    </citation>
    <scope>NUCLEOTIDE SEQUENCE [LARGE SCALE GENOMIC DNA]</scope>
    <source>
        <strain evidence="2 3">G1</strain>
    </source>
</reference>
<dbReference type="Gene3D" id="3.40.630.30">
    <property type="match status" value="1"/>
</dbReference>
<protein>
    <submittedName>
        <fullName evidence="2">UDP-4-amino-4, 6-dideoxy-N-acetyl-beta-L-altrosamine N-acetyltransferase</fullName>
    </submittedName>
</protein>
<evidence type="ECO:0000313" key="2">
    <source>
        <dbReference type="EMBL" id="CAH2031351.1"/>
    </source>
</evidence>
<dbReference type="EMBL" id="OW150024">
    <property type="protein sequence ID" value="CAH2031351.1"/>
    <property type="molecule type" value="Genomic_DNA"/>
</dbReference>
<dbReference type="SUPFAM" id="SSF55729">
    <property type="entry name" value="Acyl-CoA N-acyltransferases (Nat)"/>
    <property type="match status" value="1"/>
</dbReference>
<evidence type="ECO:0000313" key="3">
    <source>
        <dbReference type="Proteomes" id="UP001295463"/>
    </source>
</evidence>
<proteinExistence type="predicted"/>
<name>A0ABM9D807_9BACT</name>
<dbReference type="PROSITE" id="PS51186">
    <property type="entry name" value="GNAT"/>
    <property type="match status" value="1"/>
</dbReference>
<dbReference type="InterPro" id="IPR000182">
    <property type="entry name" value="GNAT_dom"/>
</dbReference>
<sequence>MHEPVYLRALESSDVALVHTWHNDRNLYELLGGPFHFVSRHAVETWLDRKTCYAAPSDEISLAICVVSSDKHVGNIYLRHIDWIARHAEMQVLIGDTRERSKGYGSSALRQILAYAFNDLGLNRIYLYVLTDNKVAIASYERMGFCVEGTLRSHVFKQGGWKDALQMGICAADFTATVNSH</sequence>
<dbReference type="Proteomes" id="UP001295463">
    <property type="component" value="Chromosome"/>
</dbReference>
<dbReference type="Pfam" id="PF13302">
    <property type="entry name" value="Acetyltransf_3"/>
    <property type="match status" value="1"/>
</dbReference>
<feature type="domain" description="N-acetyltransferase" evidence="1">
    <location>
        <begin position="5"/>
        <end position="168"/>
    </location>
</feature>